<evidence type="ECO:0000259" key="2">
    <source>
        <dbReference type="PROSITE" id="PS50006"/>
    </source>
</evidence>
<gene>
    <name evidence="3" type="ORF">QVD17_03896</name>
</gene>
<dbReference type="PANTHER" id="PTHR23308">
    <property type="entry name" value="NUCLEAR INHIBITOR OF PROTEIN PHOSPHATASE-1"/>
    <property type="match status" value="1"/>
</dbReference>
<evidence type="ECO:0000256" key="1">
    <source>
        <dbReference type="SAM" id="MobiDB-lite"/>
    </source>
</evidence>
<sequence>MEEAPSLKLIMEKGPREGETLTYTSSSLVKIGRLVRGNTIGIKDAGISTKHICIQFDNELRKWTLCDLDSSNGTFLNEQILKPYAPSVLADGDCIKIGELTSIIVKYEVASVVRPRRNLRRQGKSVAGEGDGSGAGVENGKVELGLGLGFDGELGENEVKEPVRKRNLRSGVRRDVDVMNQVETVGSRRVLRNSKKENVSESVDLSVPVEPKKRRGRKKKIPQEIPVDPALDQTKAANVVVLVEPLENAQSSGLEENLNNAGEGNEAAFDKLSVELLEKLKDSGLGDNLDNNNESAQEHLVEKLVSGQGKEVMVDKSSLKGKEVAEEPECFKELKMKRLNQLQTSYLLKYQKALENPNDEHDKAENETVEGEDESSPEKEVVADDE</sequence>
<evidence type="ECO:0000313" key="3">
    <source>
        <dbReference type="EMBL" id="KAK1438093.1"/>
    </source>
</evidence>
<dbReference type="SMART" id="SM00240">
    <property type="entry name" value="FHA"/>
    <property type="match status" value="1"/>
</dbReference>
<dbReference type="SUPFAM" id="SSF49879">
    <property type="entry name" value="SMAD/FHA domain"/>
    <property type="match status" value="1"/>
</dbReference>
<dbReference type="AlphaFoldDB" id="A0AAD8P930"/>
<dbReference type="Gene3D" id="2.60.200.20">
    <property type="match status" value="1"/>
</dbReference>
<feature type="domain" description="FHA" evidence="2">
    <location>
        <begin position="29"/>
        <end position="81"/>
    </location>
</feature>
<dbReference type="PROSITE" id="PS50006">
    <property type="entry name" value="FHA_DOMAIN"/>
    <property type="match status" value="1"/>
</dbReference>
<feature type="region of interest" description="Disordered" evidence="1">
    <location>
        <begin position="353"/>
        <end position="386"/>
    </location>
</feature>
<dbReference type="Proteomes" id="UP001229421">
    <property type="component" value="Unassembled WGS sequence"/>
</dbReference>
<reference evidence="3" key="1">
    <citation type="journal article" date="2023" name="bioRxiv">
        <title>Improved chromosome-level genome assembly for marigold (Tagetes erecta).</title>
        <authorList>
            <person name="Jiang F."/>
            <person name="Yuan L."/>
            <person name="Wang S."/>
            <person name="Wang H."/>
            <person name="Xu D."/>
            <person name="Wang A."/>
            <person name="Fan W."/>
        </authorList>
    </citation>
    <scope>NUCLEOTIDE SEQUENCE</scope>
    <source>
        <strain evidence="3">WSJ</strain>
        <tissue evidence="3">Leaf</tissue>
    </source>
</reference>
<dbReference type="InterPro" id="IPR000253">
    <property type="entry name" value="FHA_dom"/>
</dbReference>
<dbReference type="InterPro" id="IPR050923">
    <property type="entry name" value="Cell_Proc_Reg/RNA_Proc"/>
</dbReference>
<dbReference type="EMBL" id="JAUHHV010000001">
    <property type="protein sequence ID" value="KAK1438093.1"/>
    <property type="molecule type" value="Genomic_DNA"/>
</dbReference>
<dbReference type="InterPro" id="IPR008984">
    <property type="entry name" value="SMAD_FHA_dom_sf"/>
</dbReference>
<name>A0AAD8P930_TARER</name>
<keyword evidence="4" id="KW-1185">Reference proteome</keyword>
<dbReference type="Pfam" id="PF00498">
    <property type="entry name" value="FHA"/>
    <property type="match status" value="1"/>
</dbReference>
<organism evidence="3 4">
    <name type="scientific">Tagetes erecta</name>
    <name type="common">African marigold</name>
    <dbReference type="NCBI Taxonomy" id="13708"/>
    <lineage>
        <taxon>Eukaryota</taxon>
        <taxon>Viridiplantae</taxon>
        <taxon>Streptophyta</taxon>
        <taxon>Embryophyta</taxon>
        <taxon>Tracheophyta</taxon>
        <taxon>Spermatophyta</taxon>
        <taxon>Magnoliopsida</taxon>
        <taxon>eudicotyledons</taxon>
        <taxon>Gunneridae</taxon>
        <taxon>Pentapetalae</taxon>
        <taxon>asterids</taxon>
        <taxon>campanulids</taxon>
        <taxon>Asterales</taxon>
        <taxon>Asteraceae</taxon>
        <taxon>Asteroideae</taxon>
        <taxon>Heliantheae alliance</taxon>
        <taxon>Tageteae</taxon>
        <taxon>Tagetes</taxon>
    </lineage>
</organism>
<proteinExistence type="predicted"/>
<evidence type="ECO:0000313" key="4">
    <source>
        <dbReference type="Proteomes" id="UP001229421"/>
    </source>
</evidence>
<feature type="compositionally biased region" description="Basic and acidic residues" evidence="1">
    <location>
        <begin position="376"/>
        <end position="386"/>
    </location>
</feature>
<protein>
    <recommendedName>
        <fullName evidence="2">FHA domain-containing protein</fullName>
    </recommendedName>
</protein>
<comment type="caution">
    <text evidence="3">The sequence shown here is derived from an EMBL/GenBank/DDBJ whole genome shotgun (WGS) entry which is preliminary data.</text>
</comment>
<accession>A0AAD8P930</accession>